<organism evidence="2 3">
    <name type="scientific">Sulfuriferula multivorans</name>
    <dbReference type="NCBI Taxonomy" id="1559896"/>
    <lineage>
        <taxon>Bacteria</taxon>
        <taxon>Pseudomonadati</taxon>
        <taxon>Pseudomonadota</taxon>
        <taxon>Betaproteobacteria</taxon>
        <taxon>Nitrosomonadales</taxon>
        <taxon>Sulfuricellaceae</taxon>
        <taxon>Sulfuriferula</taxon>
    </lineage>
</organism>
<keyword evidence="1" id="KW-0812">Transmembrane</keyword>
<accession>A0A7C9JVX7</accession>
<keyword evidence="1" id="KW-0472">Membrane</keyword>
<feature type="transmembrane region" description="Helical" evidence="1">
    <location>
        <begin position="38"/>
        <end position="62"/>
    </location>
</feature>
<dbReference type="Proteomes" id="UP000483432">
    <property type="component" value="Unassembled WGS sequence"/>
</dbReference>
<comment type="caution">
    <text evidence="2">The sequence shown here is derived from an EMBL/GenBank/DDBJ whole genome shotgun (WGS) entry which is preliminary data.</text>
</comment>
<gene>
    <name evidence="2" type="ORF">GZ085_03735</name>
</gene>
<reference evidence="2 3" key="1">
    <citation type="submission" date="2019-09" db="EMBL/GenBank/DDBJ databases">
        <title>H2 Metabolism Revealed by Metagenomic Analysis in Subglacial Sediment of East Antarctica.</title>
        <authorList>
            <person name="Yang Z."/>
            <person name="Zhang Y."/>
            <person name="Lv Y."/>
            <person name="Yan W."/>
            <person name="Xiao X."/>
            <person name="Sun B."/>
            <person name="Ma H."/>
        </authorList>
    </citation>
    <scope>NUCLEOTIDE SEQUENCE [LARGE SCALE GENOMIC DNA]</scope>
    <source>
        <strain evidence="2">Bin2_2</strain>
    </source>
</reference>
<name>A0A7C9JVX7_9PROT</name>
<feature type="transmembrane region" description="Helical" evidence="1">
    <location>
        <begin position="114"/>
        <end position="135"/>
    </location>
</feature>
<evidence type="ECO:0000313" key="3">
    <source>
        <dbReference type="Proteomes" id="UP000483432"/>
    </source>
</evidence>
<evidence type="ECO:0000256" key="1">
    <source>
        <dbReference type="SAM" id="Phobius"/>
    </source>
</evidence>
<feature type="transmembrane region" description="Helical" evidence="1">
    <location>
        <begin position="68"/>
        <end position="93"/>
    </location>
</feature>
<feature type="transmembrane region" description="Helical" evidence="1">
    <location>
        <begin position="12"/>
        <end position="31"/>
    </location>
</feature>
<dbReference type="AlphaFoldDB" id="A0A7C9JVX7"/>
<keyword evidence="1" id="KW-1133">Transmembrane helix</keyword>
<protein>
    <submittedName>
        <fullName evidence="2">Uncharacterized protein</fullName>
    </submittedName>
</protein>
<proteinExistence type="predicted"/>
<dbReference type="EMBL" id="JAAFGW010000035">
    <property type="protein sequence ID" value="NDP47498.1"/>
    <property type="molecule type" value="Genomic_DNA"/>
</dbReference>
<evidence type="ECO:0000313" key="2">
    <source>
        <dbReference type="EMBL" id="NDP47498.1"/>
    </source>
</evidence>
<sequence length="137" mass="15163">MNPLLILVPMEYLGLMMAFMLVIGGMLIIMGAVVKGKVLIFTAIAIPFISVIVQVLMNAFFASLPEALIMPVAWFIMFVAYAIGAMVVVRLLFGDKAVEHAKGQLLADAVKWMLKLLFRWPVMLVWVGALMFLAFKA</sequence>